<evidence type="ECO:0000313" key="5">
    <source>
        <dbReference type="Proteomes" id="UP000784435"/>
    </source>
</evidence>
<accession>A0A921MEW9</accession>
<keyword evidence="1" id="KW-0378">Hydrolase</keyword>
<dbReference type="SMART" id="SM00471">
    <property type="entry name" value="HDc"/>
    <property type="match status" value="1"/>
</dbReference>
<dbReference type="InterPro" id="IPR026875">
    <property type="entry name" value="PHydrolase_assoc_dom"/>
</dbReference>
<feature type="domain" description="HD" evidence="3">
    <location>
        <begin position="79"/>
        <end position="280"/>
    </location>
</feature>
<dbReference type="InterPro" id="IPR006674">
    <property type="entry name" value="HD_domain"/>
</dbReference>
<dbReference type="Pfam" id="PF13286">
    <property type="entry name" value="HD_assoc"/>
    <property type="match status" value="1"/>
</dbReference>
<dbReference type="SUPFAM" id="SSF109604">
    <property type="entry name" value="HD-domain/PDEase-like"/>
    <property type="match status" value="1"/>
</dbReference>
<dbReference type="PANTHER" id="PTHR11373">
    <property type="entry name" value="DEOXYNUCLEOSIDE TRIPHOSPHATE TRIPHOSPHOHYDROLASE"/>
    <property type="match status" value="1"/>
</dbReference>
<dbReference type="PROSITE" id="PS51831">
    <property type="entry name" value="HD"/>
    <property type="match status" value="1"/>
</dbReference>
<dbReference type="NCBIfam" id="TIGR01353">
    <property type="entry name" value="dGTP_triPase"/>
    <property type="match status" value="1"/>
</dbReference>
<evidence type="ECO:0000259" key="3">
    <source>
        <dbReference type="PROSITE" id="PS51831"/>
    </source>
</evidence>
<evidence type="ECO:0000313" key="4">
    <source>
        <dbReference type="EMBL" id="HJG80820.1"/>
    </source>
</evidence>
<dbReference type="EMBL" id="DYUK01000225">
    <property type="protein sequence ID" value="HJG80820.1"/>
    <property type="molecule type" value="Genomic_DNA"/>
</dbReference>
<dbReference type="Proteomes" id="UP000784435">
    <property type="component" value="Unassembled WGS sequence"/>
</dbReference>
<dbReference type="GO" id="GO:0008832">
    <property type="term" value="F:dGTPase activity"/>
    <property type="evidence" value="ECO:0007669"/>
    <property type="project" value="TreeGrafter"/>
</dbReference>
<evidence type="ECO:0000256" key="1">
    <source>
        <dbReference type="ARBA" id="ARBA00022801"/>
    </source>
</evidence>
<dbReference type="AlphaFoldDB" id="A0A921MEW9"/>
<feature type="compositionally biased region" description="Basic and acidic residues" evidence="2">
    <location>
        <begin position="18"/>
        <end position="41"/>
    </location>
</feature>
<evidence type="ECO:0000256" key="2">
    <source>
        <dbReference type="SAM" id="MobiDB-lite"/>
    </source>
</evidence>
<dbReference type="InterPro" id="IPR050135">
    <property type="entry name" value="dGTPase-like"/>
</dbReference>
<dbReference type="InterPro" id="IPR003607">
    <property type="entry name" value="HD/PDEase_dom"/>
</dbReference>
<feature type="region of interest" description="Disordered" evidence="2">
    <location>
        <begin position="1"/>
        <end position="41"/>
    </location>
</feature>
<protein>
    <submittedName>
        <fullName evidence="4">DNTP triphosphohydrolase</fullName>
    </submittedName>
</protein>
<organism evidence="4 5">
    <name type="scientific">Brevibacterium senegalense</name>
    <dbReference type="NCBI Taxonomy" id="1033736"/>
    <lineage>
        <taxon>Bacteria</taxon>
        <taxon>Bacillati</taxon>
        <taxon>Actinomycetota</taxon>
        <taxon>Actinomycetes</taxon>
        <taxon>Micrococcales</taxon>
        <taxon>Brevibacteriaceae</taxon>
        <taxon>Brevibacterium</taxon>
    </lineage>
</organism>
<reference evidence="4" key="2">
    <citation type="submission" date="2021-09" db="EMBL/GenBank/DDBJ databases">
        <authorList>
            <person name="Gilroy R."/>
        </authorList>
    </citation>
    <scope>NUCLEOTIDE SEQUENCE</scope>
    <source>
        <strain evidence="4">ChiGjej5B5-7349</strain>
    </source>
</reference>
<sequence>MDTSPSSAGDARHHRRHPESVRSQHRSAVEEASDAHSPSEVHEYRIDLERLRFSPYFGRLSAVTQVVPQSGVGPIMHNRLTHSLKVSAVARVIAANLAAHQARHRAHADGRGAPDPVGATLTHLGGCDTIVAQSAAHAHDLGHPPFGHLGERTLDRIARTELGLPEGFEGNAQTFRILTALDTLGRDFPGLNLTAAVRASVLKYPWTRGQWAGVDLEQVPAEARPRGVGLDPTGGAVKFSAYALEAEEMDAVRSAFPTIDPFQQTVDCAIMDLADDIAYAVHDLDDFVRAGVLQQAEVAGEFHAWLGDDPGLRDSDTRDLRIRWREPGASLELLRRDALRKDPWIAHSDEFEAAVRRISADLGDDLLTRPYDGGGEAERKVSAFTRRWIERLRTSVVVEAEPPVRGGHVRLDRRAWHEVLVLKFVHARFVLDLPDIALAQRGQRRVLEELVRGFDAWLSDPFDGGRAPRRLLEWVDHTTEATFALRDRRPDLLLGAADDAGLRRQGRSRAILDYVASLTDQQAVATHASLTRG</sequence>
<reference evidence="4" key="1">
    <citation type="journal article" date="2021" name="PeerJ">
        <title>Extensive microbial diversity within the chicken gut microbiome revealed by metagenomics and culture.</title>
        <authorList>
            <person name="Gilroy R."/>
            <person name="Ravi A."/>
            <person name="Getino M."/>
            <person name="Pursley I."/>
            <person name="Horton D.L."/>
            <person name="Alikhan N.F."/>
            <person name="Baker D."/>
            <person name="Gharbi K."/>
            <person name="Hall N."/>
            <person name="Watson M."/>
            <person name="Adriaenssens E.M."/>
            <person name="Foster-Nyarko E."/>
            <person name="Jarju S."/>
            <person name="Secka A."/>
            <person name="Antonio M."/>
            <person name="Oren A."/>
            <person name="Chaudhuri R.R."/>
            <person name="La Ragione R."/>
            <person name="Hildebrand F."/>
            <person name="Pallen M.J."/>
        </authorList>
    </citation>
    <scope>NUCLEOTIDE SEQUENCE</scope>
    <source>
        <strain evidence="4">ChiGjej5B5-7349</strain>
    </source>
</reference>
<dbReference type="Gene3D" id="1.10.3210.10">
    <property type="entry name" value="Hypothetical protein af1432"/>
    <property type="match status" value="1"/>
</dbReference>
<dbReference type="InterPro" id="IPR006261">
    <property type="entry name" value="dGTPase"/>
</dbReference>
<name>A0A921MEW9_9MICO</name>
<gene>
    <name evidence="4" type="primary">dgt</name>
    <name evidence="4" type="ORF">K8V08_10460</name>
</gene>
<comment type="caution">
    <text evidence="4">The sequence shown here is derived from an EMBL/GenBank/DDBJ whole genome shotgun (WGS) entry which is preliminary data.</text>
</comment>
<dbReference type="GO" id="GO:0006203">
    <property type="term" value="P:dGTP catabolic process"/>
    <property type="evidence" value="ECO:0007669"/>
    <property type="project" value="TreeGrafter"/>
</dbReference>
<dbReference type="PANTHER" id="PTHR11373:SF32">
    <property type="entry name" value="DEOXYGUANOSINETRIPHOSPHATE TRIPHOSPHOHYDROLASE"/>
    <property type="match status" value="1"/>
</dbReference>
<proteinExistence type="predicted"/>